<dbReference type="InterPro" id="IPR014710">
    <property type="entry name" value="RmlC-like_jellyroll"/>
</dbReference>
<dbReference type="PRINTS" id="PR00103">
    <property type="entry name" value="CAMPKINASE"/>
</dbReference>
<dbReference type="PANTHER" id="PTHR11635:SF152">
    <property type="entry name" value="CAMP-DEPENDENT PROTEIN KINASE TYPE I REGULATORY SUBUNIT-RELATED"/>
    <property type="match status" value="1"/>
</dbReference>
<evidence type="ECO:0000313" key="2">
    <source>
        <dbReference type="EMBL" id="KAK3278389.1"/>
    </source>
</evidence>
<proteinExistence type="predicted"/>
<dbReference type="InterPro" id="IPR000595">
    <property type="entry name" value="cNMP-bd_dom"/>
</dbReference>
<keyword evidence="3" id="KW-1185">Reference proteome</keyword>
<dbReference type="SUPFAM" id="SSF51206">
    <property type="entry name" value="cAMP-binding domain-like"/>
    <property type="match status" value="1"/>
</dbReference>
<reference evidence="2 3" key="1">
    <citation type="journal article" date="2015" name="Genome Biol. Evol.">
        <title>Comparative Genomics of a Bacterivorous Green Alga Reveals Evolutionary Causalities and Consequences of Phago-Mixotrophic Mode of Nutrition.</title>
        <authorList>
            <person name="Burns J.A."/>
            <person name="Paasch A."/>
            <person name="Narechania A."/>
            <person name="Kim E."/>
        </authorList>
    </citation>
    <scope>NUCLEOTIDE SEQUENCE [LARGE SCALE GENOMIC DNA]</scope>
    <source>
        <strain evidence="2 3">PLY_AMNH</strain>
    </source>
</reference>
<protein>
    <recommendedName>
        <fullName evidence="1">Cyclic nucleotide-binding domain-containing protein</fullName>
    </recommendedName>
</protein>
<name>A0AAE0LB56_9CHLO</name>
<dbReference type="GO" id="GO:0005829">
    <property type="term" value="C:cytosol"/>
    <property type="evidence" value="ECO:0007669"/>
    <property type="project" value="TreeGrafter"/>
</dbReference>
<organism evidence="2 3">
    <name type="scientific">Cymbomonas tetramitiformis</name>
    <dbReference type="NCBI Taxonomy" id="36881"/>
    <lineage>
        <taxon>Eukaryota</taxon>
        <taxon>Viridiplantae</taxon>
        <taxon>Chlorophyta</taxon>
        <taxon>Pyramimonadophyceae</taxon>
        <taxon>Pyramimonadales</taxon>
        <taxon>Pyramimonadaceae</taxon>
        <taxon>Cymbomonas</taxon>
    </lineage>
</organism>
<dbReference type="AlphaFoldDB" id="A0AAE0LB56"/>
<dbReference type="GO" id="GO:0004862">
    <property type="term" value="F:cAMP-dependent protein kinase inhibitor activity"/>
    <property type="evidence" value="ECO:0007669"/>
    <property type="project" value="TreeGrafter"/>
</dbReference>
<dbReference type="PROSITE" id="PS50042">
    <property type="entry name" value="CNMP_BINDING_3"/>
    <property type="match status" value="1"/>
</dbReference>
<dbReference type="InterPro" id="IPR050503">
    <property type="entry name" value="cAMP-dep_PK_reg_su-like"/>
</dbReference>
<dbReference type="EMBL" id="LGRX02005476">
    <property type="protein sequence ID" value="KAK3278389.1"/>
    <property type="molecule type" value="Genomic_DNA"/>
</dbReference>
<dbReference type="SMART" id="SM00100">
    <property type="entry name" value="cNMP"/>
    <property type="match status" value="1"/>
</dbReference>
<sequence length="199" mass="22285">MFRDTQYEVARQSDLERLGSSSAGTNKIFWAESVHNSDLWQPKDGVPQLLSDHKRLDHIISTCESVALFQGFHKKELLALCANLYEVTFAPGETIIQQGMPGRNVYIVVDGNPVFFEKDSIKREVKLEGELKPGDTFGEVALLYACPHSATVTAPPGAKVTTWALNQKVFHTLMRTDAFEKRKLLADALTQVHPFAQLR</sequence>
<evidence type="ECO:0000259" key="1">
    <source>
        <dbReference type="PROSITE" id="PS50042"/>
    </source>
</evidence>
<gene>
    <name evidence="2" type="ORF">CYMTET_13667</name>
</gene>
<dbReference type="InterPro" id="IPR018490">
    <property type="entry name" value="cNMP-bd_dom_sf"/>
</dbReference>
<dbReference type="GO" id="GO:0005952">
    <property type="term" value="C:cAMP-dependent protein kinase complex"/>
    <property type="evidence" value="ECO:0007669"/>
    <property type="project" value="InterPro"/>
</dbReference>
<accession>A0AAE0LB56</accession>
<dbReference type="GO" id="GO:0034236">
    <property type="term" value="F:protein kinase A catalytic subunit binding"/>
    <property type="evidence" value="ECO:0007669"/>
    <property type="project" value="TreeGrafter"/>
</dbReference>
<feature type="domain" description="Cyclic nucleotide-binding" evidence="1">
    <location>
        <begin position="68"/>
        <end position="191"/>
    </location>
</feature>
<comment type="caution">
    <text evidence="2">The sequence shown here is derived from an EMBL/GenBank/DDBJ whole genome shotgun (WGS) entry which is preliminary data.</text>
</comment>
<dbReference type="CDD" id="cd00038">
    <property type="entry name" value="CAP_ED"/>
    <property type="match status" value="1"/>
</dbReference>
<dbReference type="GO" id="GO:0030552">
    <property type="term" value="F:cAMP binding"/>
    <property type="evidence" value="ECO:0007669"/>
    <property type="project" value="TreeGrafter"/>
</dbReference>
<dbReference type="Pfam" id="PF00027">
    <property type="entry name" value="cNMP_binding"/>
    <property type="match status" value="1"/>
</dbReference>
<dbReference type="Proteomes" id="UP001190700">
    <property type="component" value="Unassembled WGS sequence"/>
</dbReference>
<dbReference type="Gene3D" id="2.60.120.10">
    <property type="entry name" value="Jelly Rolls"/>
    <property type="match status" value="1"/>
</dbReference>
<evidence type="ECO:0000313" key="3">
    <source>
        <dbReference type="Proteomes" id="UP001190700"/>
    </source>
</evidence>
<dbReference type="PANTHER" id="PTHR11635">
    <property type="entry name" value="CAMP-DEPENDENT PROTEIN KINASE REGULATORY CHAIN"/>
    <property type="match status" value="1"/>
</dbReference>